<dbReference type="Proteomes" id="UP000789739">
    <property type="component" value="Unassembled WGS sequence"/>
</dbReference>
<dbReference type="EMBL" id="CAJVPI010003585">
    <property type="protein sequence ID" value="CAG8660068.1"/>
    <property type="molecule type" value="Genomic_DNA"/>
</dbReference>
<comment type="caution">
    <text evidence="1">The sequence shown here is derived from an EMBL/GenBank/DDBJ whole genome shotgun (WGS) entry which is preliminary data.</text>
</comment>
<sequence length="92" mass="10688">ERYTVWELSRERKKSADVGQICRFSNYEVGDATYNGQLQRIASFNTEACRLSSVVRVAETFFVYARAWLSLGTFYSQRVAWAARDILYGSYH</sequence>
<gene>
    <name evidence="1" type="ORF">PBRASI_LOCUS10735</name>
</gene>
<organism evidence="1 2">
    <name type="scientific">Paraglomus brasilianum</name>
    <dbReference type="NCBI Taxonomy" id="144538"/>
    <lineage>
        <taxon>Eukaryota</taxon>
        <taxon>Fungi</taxon>
        <taxon>Fungi incertae sedis</taxon>
        <taxon>Mucoromycota</taxon>
        <taxon>Glomeromycotina</taxon>
        <taxon>Glomeromycetes</taxon>
        <taxon>Paraglomerales</taxon>
        <taxon>Paraglomeraceae</taxon>
        <taxon>Paraglomus</taxon>
    </lineage>
</organism>
<evidence type="ECO:0000313" key="2">
    <source>
        <dbReference type="Proteomes" id="UP000789739"/>
    </source>
</evidence>
<feature type="non-terminal residue" evidence="1">
    <location>
        <position position="92"/>
    </location>
</feature>
<proteinExistence type="predicted"/>
<keyword evidence="2" id="KW-1185">Reference proteome</keyword>
<dbReference type="AlphaFoldDB" id="A0A9N9HA45"/>
<protein>
    <submittedName>
        <fullName evidence="1">2153_t:CDS:1</fullName>
    </submittedName>
</protein>
<name>A0A9N9HA45_9GLOM</name>
<reference evidence="1" key="1">
    <citation type="submission" date="2021-06" db="EMBL/GenBank/DDBJ databases">
        <authorList>
            <person name="Kallberg Y."/>
            <person name="Tangrot J."/>
            <person name="Rosling A."/>
        </authorList>
    </citation>
    <scope>NUCLEOTIDE SEQUENCE</scope>
    <source>
        <strain evidence="1">BR232B</strain>
    </source>
</reference>
<accession>A0A9N9HA45</accession>
<feature type="non-terminal residue" evidence="1">
    <location>
        <position position="1"/>
    </location>
</feature>
<evidence type="ECO:0000313" key="1">
    <source>
        <dbReference type="EMBL" id="CAG8660068.1"/>
    </source>
</evidence>